<keyword evidence="1" id="KW-0677">Repeat</keyword>
<dbReference type="InterPro" id="IPR036628">
    <property type="entry name" value="Clp_N_dom_sf"/>
</dbReference>
<evidence type="ECO:0000313" key="5">
    <source>
        <dbReference type="Proteomes" id="UP000284824"/>
    </source>
</evidence>
<dbReference type="InterPro" id="IPR004176">
    <property type="entry name" value="Clp_R_N"/>
</dbReference>
<feature type="compositionally biased region" description="Basic and acidic residues" evidence="2">
    <location>
        <begin position="210"/>
        <end position="231"/>
    </location>
</feature>
<name>A0A438M1B1_9ACTN</name>
<accession>A0A438M1B1</accession>
<dbReference type="Proteomes" id="UP000284824">
    <property type="component" value="Unassembled WGS sequence"/>
</dbReference>
<sequence>MTTTILGAAHDQATAVGDDWVGPQHIVLALLAGDSIAARVLAEAGLDRAKALECLPRRRTRPGHGSGGFANPAFHKLYGVATGLALAAGTRSPEPEHWLLALAYEAQGREATPLHLFGLEPARVVEALRRHGVLVPPLDPPEHVPWRGRHQIVVPASRLQPVLDRLNAEHPAGSEWRWGWSWIDDDMARAMITAEEGIDLAAACADEPSSDDRPSAHDASPDSRGGDKTAD</sequence>
<protein>
    <submittedName>
        <fullName evidence="4">ClpA/ClpB-like protein</fullName>
    </submittedName>
</protein>
<dbReference type="OrthoDB" id="3214383at2"/>
<evidence type="ECO:0000256" key="1">
    <source>
        <dbReference type="PROSITE-ProRule" id="PRU01251"/>
    </source>
</evidence>
<proteinExistence type="predicted"/>
<gene>
    <name evidence="4" type="ORF">EDD27_1961</name>
</gene>
<evidence type="ECO:0000256" key="2">
    <source>
        <dbReference type="SAM" id="MobiDB-lite"/>
    </source>
</evidence>
<feature type="domain" description="Clp R" evidence="3">
    <location>
        <begin position="1"/>
        <end position="63"/>
    </location>
</feature>
<evidence type="ECO:0000313" key="4">
    <source>
        <dbReference type="EMBL" id="RVX39600.1"/>
    </source>
</evidence>
<organism evidence="4 5">
    <name type="scientific">Nonomuraea polychroma</name>
    <dbReference type="NCBI Taxonomy" id="46176"/>
    <lineage>
        <taxon>Bacteria</taxon>
        <taxon>Bacillati</taxon>
        <taxon>Actinomycetota</taxon>
        <taxon>Actinomycetes</taxon>
        <taxon>Streptosporangiales</taxon>
        <taxon>Streptosporangiaceae</taxon>
        <taxon>Nonomuraea</taxon>
    </lineage>
</organism>
<evidence type="ECO:0000259" key="3">
    <source>
        <dbReference type="PROSITE" id="PS51903"/>
    </source>
</evidence>
<dbReference type="Pfam" id="PF02861">
    <property type="entry name" value="Clp_N"/>
    <property type="match status" value="1"/>
</dbReference>
<comment type="caution">
    <text evidence="4">The sequence shown here is derived from an EMBL/GenBank/DDBJ whole genome shotgun (WGS) entry which is preliminary data.</text>
</comment>
<dbReference type="Gene3D" id="1.10.1780.10">
    <property type="entry name" value="Clp, N-terminal domain"/>
    <property type="match status" value="1"/>
</dbReference>
<reference evidence="4 5" key="1">
    <citation type="submission" date="2019-01" db="EMBL/GenBank/DDBJ databases">
        <title>Sequencing the genomes of 1000 actinobacteria strains.</title>
        <authorList>
            <person name="Klenk H.-P."/>
        </authorList>
    </citation>
    <scope>NUCLEOTIDE SEQUENCE [LARGE SCALE GENOMIC DNA]</scope>
    <source>
        <strain evidence="4 5">DSM 43925</strain>
    </source>
</reference>
<dbReference type="EMBL" id="SAUN01000001">
    <property type="protein sequence ID" value="RVX39600.1"/>
    <property type="molecule type" value="Genomic_DNA"/>
</dbReference>
<keyword evidence="5" id="KW-1185">Reference proteome</keyword>
<dbReference type="AlphaFoldDB" id="A0A438M1B1"/>
<dbReference type="SUPFAM" id="SSF81923">
    <property type="entry name" value="Double Clp-N motif"/>
    <property type="match status" value="1"/>
</dbReference>
<dbReference type="PROSITE" id="PS51903">
    <property type="entry name" value="CLP_R"/>
    <property type="match status" value="1"/>
</dbReference>
<feature type="region of interest" description="Disordered" evidence="2">
    <location>
        <begin position="202"/>
        <end position="231"/>
    </location>
</feature>